<dbReference type="EMBL" id="GL379912">
    <property type="protein sequence ID" value="EGT34280.1"/>
    <property type="molecule type" value="Genomic_DNA"/>
</dbReference>
<dbReference type="Proteomes" id="UP000008068">
    <property type="component" value="Unassembled WGS sequence"/>
</dbReference>
<gene>
    <name evidence="3" type="ORF">CAEBREN_28235</name>
</gene>
<keyword evidence="1" id="KW-1133">Transmembrane helix</keyword>
<evidence type="ECO:0000256" key="2">
    <source>
        <dbReference type="SAM" id="SignalP"/>
    </source>
</evidence>
<accession>G0NMT9</accession>
<feature type="transmembrane region" description="Helical" evidence="1">
    <location>
        <begin position="107"/>
        <end position="131"/>
    </location>
</feature>
<sequence length="195" mass="22351">MFQLCYFLMFIVALSILPSLTIDFEINEFRQNAYHYFKDPFVLCEDMFIADNRSWKIYTPYFCSLVFGVVCSITGVSSVVMCLLMIRESSKMVSKETLAKQWNFIKILIYQATVYILFIIVPVAVISTLFYADIHIRDNGLPFLLMVCSQGAINNLTHIWQGLAQLFKKKKKIVAPRFGNEVVGIWSITPSAVVT</sequence>
<dbReference type="PANTHER" id="PTHR46891">
    <property type="entry name" value="SERPENTINE RECEPTOR, CLASS H-RELATED"/>
    <property type="match status" value="1"/>
</dbReference>
<dbReference type="FunCoup" id="G0NMT9">
    <property type="interactions" value="1945"/>
</dbReference>
<evidence type="ECO:0000256" key="1">
    <source>
        <dbReference type="SAM" id="Phobius"/>
    </source>
</evidence>
<organism evidence="4">
    <name type="scientific">Caenorhabditis brenneri</name>
    <name type="common">Nematode worm</name>
    <dbReference type="NCBI Taxonomy" id="135651"/>
    <lineage>
        <taxon>Eukaryota</taxon>
        <taxon>Metazoa</taxon>
        <taxon>Ecdysozoa</taxon>
        <taxon>Nematoda</taxon>
        <taxon>Chromadorea</taxon>
        <taxon>Rhabditida</taxon>
        <taxon>Rhabditina</taxon>
        <taxon>Rhabditomorpha</taxon>
        <taxon>Rhabditoidea</taxon>
        <taxon>Rhabditidae</taxon>
        <taxon>Peloderinae</taxon>
        <taxon>Caenorhabditis</taxon>
    </lineage>
</organism>
<name>G0NMT9_CAEBE</name>
<dbReference type="Pfam" id="PF10318">
    <property type="entry name" value="7TM_GPCR_Srh"/>
    <property type="match status" value="1"/>
</dbReference>
<dbReference type="eggNOG" id="ENOG502TFM9">
    <property type="taxonomic scope" value="Eukaryota"/>
</dbReference>
<feature type="signal peptide" evidence="2">
    <location>
        <begin position="1"/>
        <end position="23"/>
    </location>
</feature>
<keyword evidence="2" id="KW-0732">Signal</keyword>
<feature type="transmembrane region" description="Helical" evidence="1">
    <location>
        <begin position="58"/>
        <end position="86"/>
    </location>
</feature>
<dbReference type="PANTHER" id="PTHR46891:SF8">
    <property type="entry name" value="SERPENTINE RECEPTOR, CLASS H"/>
    <property type="match status" value="1"/>
</dbReference>
<evidence type="ECO:0000313" key="4">
    <source>
        <dbReference type="Proteomes" id="UP000008068"/>
    </source>
</evidence>
<dbReference type="InterPro" id="IPR019422">
    <property type="entry name" value="7TM_GPCR_serpentine_rcpt_Srh"/>
</dbReference>
<feature type="transmembrane region" description="Helical" evidence="1">
    <location>
        <begin position="143"/>
        <end position="163"/>
    </location>
</feature>
<dbReference type="HOGENOM" id="CLU_1397440_0_0_1"/>
<dbReference type="InParanoid" id="G0NMT9"/>
<evidence type="ECO:0000313" key="3">
    <source>
        <dbReference type="EMBL" id="EGT34280.1"/>
    </source>
</evidence>
<feature type="chain" id="PRO_5003405415" evidence="2">
    <location>
        <begin position="24"/>
        <end position="195"/>
    </location>
</feature>
<proteinExistence type="predicted"/>
<dbReference type="AlphaFoldDB" id="G0NMT9"/>
<keyword evidence="4" id="KW-1185">Reference proteome</keyword>
<dbReference type="OrthoDB" id="5807897at2759"/>
<protein>
    <submittedName>
        <fullName evidence="3">Uncharacterized protein</fullName>
    </submittedName>
</protein>
<keyword evidence="1" id="KW-0472">Membrane</keyword>
<keyword evidence="1" id="KW-0812">Transmembrane</keyword>
<reference evidence="4" key="1">
    <citation type="submission" date="2011-07" db="EMBL/GenBank/DDBJ databases">
        <authorList>
            <consortium name="Caenorhabditis brenneri Sequencing and Analysis Consortium"/>
            <person name="Wilson R.K."/>
        </authorList>
    </citation>
    <scope>NUCLEOTIDE SEQUENCE [LARGE SCALE GENOMIC DNA]</scope>
    <source>
        <strain evidence="4">PB2801</strain>
    </source>
</reference>